<dbReference type="SMART" id="SM00902">
    <property type="entry name" value="Fe_hyd_SSU"/>
    <property type="match status" value="1"/>
</dbReference>
<keyword evidence="8" id="KW-1278">Translocase</keyword>
<dbReference type="InterPro" id="IPR050340">
    <property type="entry name" value="Cytosolic_Fe-S_CAF"/>
</dbReference>
<dbReference type="EMBL" id="FWXW01000003">
    <property type="protein sequence ID" value="SMC55519.1"/>
    <property type="molecule type" value="Genomic_DNA"/>
</dbReference>
<dbReference type="GO" id="GO:0005506">
    <property type="term" value="F:iron ion binding"/>
    <property type="evidence" value="ECO:0007669"/>
    <property type="project" value="InterPro"/>
</dbReference>
<dbReference type="FunFam" id="3.10.20.740:FF:000004">
    <property type="entry name" value="NADH-quinone oxidoreductase"/>
    <property type="match status" value="1"/>
</dbReference>
<keyword evidence="4" id="KW-0004">4Fe-4S</keyword>
<dbReference type="PROSITE" id="PS00641">
    <property type="entry name" value="COMPLEX1_75K_1"/>
    <property type="match status" value="1"/>
</dbReference>
<dbReference type="FunFam" id="3.30.70.20:FF:000035">
    <property type="entry name" value="Iron hydrogenase 1"/>
    <property type="match status" value="1"/>
</dbReference>
<evidence type="ECO:0000256" key="9">
    <source>
        <dbReference type="ARBA" id="ARBA00023004"/>
    </source>
</evidence>
<evidence type="ECO:0000256" key="13">
    <source>
        <dbReference type="ARBA" id="ARBA00034078"/>
    </source>
</evidence>
<dbReference type="InterPro" id="IPR000283">
    <property type="entry name" value="NADH_UbQ_OxRdtase_75kDa_su_CS"/>
</dbReference>
<dbReference type="Proteomes" id="UP000192790">
    <property type="component" value="Unassembled WGS sequence"/>
</dbReference>
<evidence type="ECO:0000256" key="12">
    <source>
        <dbReference type="ARBA" id="ARBA00023136"/>
    </source>
</evidence>
<dbReference type="InterPro" id="IPR004108">
    <property type="entry name" value="Fe_hydrogenase_lsu_C"/>
</dbReference>
<dbReference type="InterPro" id="IPR003149">
    <property type="entry name" value="Fe_hydrogenase_ssu"/>
</dbReference>
<dbReference type="InterPro" id="IPR013352">
    <property type="entry name" value="Fe_hydrogenase_subset"/>
</dbReference>
<dbReference type="RefSeq" id="WP_084234078.1">
    <property type="nucleotide sequence ID" value="NZ_FWXW01000003.1"/>
</dbReference>
<evidence type="ECO:0000256" key="6">
    <source>
        <dbReference type="ARBA" id="ARBA00022723"/>
    </source>
</evidence>
<dbReference type="Gene3D" id="3.10.20.740">
    <property type="match status" value="1"/>
</dbReference>
<dbReference type="Pfam" id="PF10588">
    <property type="entry name" value="NADH-G_4Fe-4S_3"/>
    <property type="match status" value="1"/>
</dbReference>
<keyword evidence="9" id="KW-0408">Iron</keyword>
<dbReference type="PROSITE" id="PS00198">
    <property type="entry name" value="4FE4S_FER_1"/>
    <property type="match status" value="1"/>
</dbReference>
<feature type="domain" description="4Fe-4S His(Cys)3-ligated-type" evidence="16">
    <location>
        <begin position="82"/>
        <end position="121"/>
    </location>
</feature>
<dbReference type="CDD" id="cd00207">
    <property type="entry name" value="fer2"/>
    <property type="match status" value="1"/>
</dbReference>
<dbReference type="Pfam" id="PF12838">
    <property type="entry name" value="Fer4_7"/>
    <property type="match status" value="1"/>
</dbReference>
<dbReference type="NCBIfam" id="NF040763">
    <property type="entry name" value="FeFe_hydrog_A6"/>
    <property type="match status" value="1"/>
</dbReference>
<proteinExistence type="inferred from homology"/>
<gene>
    <name evidence="17" type="ORF">SAMN02745168_1473</name>
</gene>
<reference evidence="17 18" key="1">
    <citation type="submission" date="2017-04" db="EMBL/GenBank/DDBJ databases">
        <authorList>
            <person name="Afonso C.L."/>
            <person name="Miller P.J."/>
            <person name="Scott M.A."/>
            <person name="Spackman E."/>
            <person name="Goraichik I."/>
            <person name="Dimitrov K.M."/>
            <person name="Suarez D.L."/>
            <person name="Swayne D.E."/>
        </authorList>
    </citation>
    <scope>NUCLEOTIDE SEQUENCE [LARGE SCALE GENOMIC DNA]</scope>
    <source>
        <strain evidence="17 18">DSM 12816</strain>
    </source>
</reference>
<protein>
    <submittedName>
        <fullName evidence="17">NAD(P)-dependent iron-only hydrogenase catalytic subunit</fullName>
    </submittedName>
</protein>
<dbReference type="STRING" id="1122930.SAMN02745168_1473"/>
<dbReference type="PROSITE" id="PS51379">
    <property type="entry name" value="4FE4S_FER_2"/>
    <property type="match status" value="2"/>
</dbReference>
<dbReference type="InterPro" id="IPR001041">
    <property type="entry name" value="2Fe-2S_ferredoxin-type"/>
</dbReference>
<evidence type="ECO:0000259" key="14">
    <source>
        <dbReference type="PROSITE" id="PS51085"/>
    </source>
</evidence>
<comment type="cofactor">
    <cofactor evidence="13">
        <name>[2Fe-2S] cluster</name>
        <dbReference type="ChEBI" id="CHEBI:190135"/>
    </cofactor>
</comment>
<keyword evidence="7" id="KW-0677">Repeat</keyword>
<evidence type="ECO:0000256" key="5">
    <source>
        <dbReference type="ARBA" id="ARBA00022714"/>
    </source>
</evidence>
<keyword evidence="18" id="KW-1185">Reference proteome</keyword>
<dbReference type="NCBIfam" id="TIGR02512">
    <property type="entry name" value="FeFe_hydrog_A"/>
    <property type="match status" value="1"/>
</dbReference>
<evidence type="ECO:0000256" key="7">
    <source>
        <dbReference type="ARBA" id="ARBA00022737"/>
    </source>
</evidence>
<name>A0A1W2A454_9FIRM</name>
<dbReference type="SUPFAM" id="SSF54862">
    <property type="entry name" value="4Fe-4S ferredoxins"/>
    <property type="match status" value="1"/>
</dbReference>
<dbReference type="GO" id="GO:0008137">
    <property type="term" value="F:NADH dehydrogenase (ubiquinone) activity"/>
    <property type="evidence" value="ECO:0007669"/>
    <property type="project" value="InterPro"/>
</dbReference>
<dbReference type="Pfam" id="PF13510">
    <property type="entry name" value="Fer2_4"/>
    <property type="match status" value="1"/>
</dbReference>
<keyword evidence="10" id="KW-0411">Iron-sulfur</keyword>
<organism evidence="17 18">
    <name type="scientific">Papillibacter cinnamivorans DSM 12816</name>
    <dbReference type="NCBI Taxonomy" id="1122930"/>
    <lineage>
        <taxon>Bacteria</taxon>
        <taxon>Bacillati</taxon>
        <taxon>Bacillota</taxon>
        <taxon>Clostridia</taxon>
        <taxon>Eubacteriales</taxon>
        <taxon>Oscillospiraceae</taxon>
        <taxon>Papillibacter</taxon>
    </lineage>
</organism>
<dbReference type="Gene3D" id="4.10.260.20">
    <property type="entry name" value="Iron hydrogenase, small subunit"/>
    <property type="match status" value="1"/>
</dbReference>
<dbReference type="SUPFAM" id="SSF54292">
    <property type="entry name" value="2Fe-2S ferredoxin-like"/>
    <property type="match status" value="1"/>
</dbReference>
<dbReference type="PANTHER" id="PTHR11615">
    <property type="entry name" value="NITRATE, FORMATE, IRON DEHYDROGENASE"/>
    <property type="match status" value="1"/>
</dbReference>
<dbReference type="Pfam" id="PF02906">
    <property type="entry name" value="Fe_hyd_lg_C"/>
    <property type="match status" value="1"/>
</dbReference>
<evidence type="ECO:0000256" key="4">
    <source>
        <dbReference type="ARBA" id="ARBA00022485"/>
    </source>
</evidence>
<dbReference type="SUPFAM" id="SSF53920">
    <property type="entry name" value="Fe-only hydrogenase"/>
    <property type="match status" value="1"/>
</dbReference>
<feature type="domain" description="4Fe-4S ferredoxin-type" evidence="15">
    <location>
        <begin position="142"/>
        <end position="172"/>
    </location>
</feature>
<dbReference type="InterPro" id="IPR009016">
    <property type="entry name" value="Fe_hydrogenase"/>
</dbReference>
<evidence type="ECO:0000256" key="2">
    <source>
        <dbReference type="ARBA" id="ARBA00004370"/>
    </source>
</evidence>
<comment type="cofactor">
    <cofactor evidence="1">
        <name>[4Fe-4S] cluster</name>
        <dbReference type="ChEBI" id="CHEBI:49883"/>
    </cofactor>
</comment>
<dbReference type="InterPro" id="IPR036010">
    <property type="entry name" value="2Fe-2S_ferredoxin-like_sf"/>
</dbReference>
<dbReference type="AlphaFoldDB" id="A0A1W2A454"/>
<dbReference type="GO" id="GO:0042773">
    <property type="term" value="P:ATP synthesis coupled electron transport"/>
    <property type="evidence" value="ECO:0007669"/>
    <property type="project" value="InterPro"/>
</dbReference>
<dbReference type="GO" id="GO:0016020">
    <property type="term" value="C:membrane"/>
    <property type="evidence" value="ECO:0007669"/>
    <property type="project" value="UniProtKB-SubCell"/>
</dbReference>
<dbReference type="InterPro" id="IPR019574">
    <property type="entry name" value="NADH_UbQ_OxRdtase_Gsu_4Fe4S-bd"/>
</dbReference>
<evidence type="ECO:0000259" key="16">
    <source>
        <dbReference type="PROSITE" id="PS51839"/>
    </source>
</evidence>
<dbReference type="OrthoDB" id="9805142at2"/>
<dbReference type="Gene3D" id="3.40.50.1780">
    <property type="match status" value="1"/>
</dbReference>
<dbReference type="Gene3D" id="3.30.70.20">
    <property type="match status" value="1"/>
</dbReference>
<evidence type="ECO:0000256" key="11">
    <source>
        <dbReference type="ARBA" id="ARBA00023027"/>
    </source>
</evidence>
<dbReference type="PROSITE" id="PS51085">
    <property type="entry name" value="2FE2S_FER_2"/>
    <property type="match status" value="1"/>
</dbReference>
<comment type="subcellular location">
    <subcellularLocation>
        <location evidence="2">Membrane</location>
    </subcellularLocation>
</comment>
<dbReference type="GO" id="GO:0051539">
    <property type="term" value="F:4 iron, 4 sulfur cluster binding"/>
    <property type="evidence" value="ECO:0007669"/>
    <property type="project" value="UniProtKB-KW"/>
</dbReference>
<dbReference type="PROSITE" id="PS51839">
    <property type="entry name" value="4FE4S_HC3"/>
    <property type="match status" value="1"/>
</dbReference>
<feature type="domain" description="2Fe-2S ferredoxin-type" evidence="14">
    <location>
        <begin position="4"/>
        <end position="82"/>
    </location>
</feature>
<dbReference type="InterPro" id="IPR017896">
    <property type="entry name" value="4Fe4S_Fe-S-bd"/>
</dbReference>
<evidence type="ECO:0000259" key="15">
    <source>
        <dbReference type="PROSITE" id="PS51379"/>
    </source>
</evidence>
<evidence type="ECO:0000313" key="18">
    <source>
        <dbReference type="Proteomes" id="UP000192790"/>
    </source>
</evidence>
<keyword evidence="11" id="KW-0520">NAD</keyword>
<dbReference type="GO" id="GO:0008901">
    <property type="term" value="F:ferredoxin hydrogenase activity"/>
    <property type="evidence" value="ECO:0007669"/>
    <property type="project" value="InterPro"/>
</dbReference>
<evidence type="ECO:0000256" key="1">
    <source>
        <dbReference type="ARBA" id="ARBA00001966"/>
    </source>
</evidence>
<accession>A0A1W2A454</accession>
<keyword evidence="6" id="KW-0479">Metal-binding</keyword>
<dbReference type="InterPro" id="IPR049830">
    <property type="entry name" value="HndD"/>
</dbReference>
<dbReference type="Gene3D" id="3.40.950.10">
    <property type="entry name" value="Fe-only Hydrogenase (Larger Subunit), Chain L, domain 3"/>
    <property type="match status" value="1"/>
</dbReference>
<feature type="domain" description="4Fe-4S ferredoxin-type" evidence="15">
    <location>
        <begin position="185"/>
        <end position="214"/>
    </location>
</feature>
<dbReference type="SMART" id="SM00929">
    <property type="entry name" value="NADH-G_4Fe-4S_3"/>
    <property type="match status" value="1"/>
</dbReference>
<dbReference type="InterPro" id="IPR017900">
    <property type="entry name" value="4Fe4S_Fe_S_CS"/>
</dbReference>
<dbReference type="GO" id="GO:0051537">
    <property type="term" value="F:2 iron, 2 sulfur cluster binding"/>
    <property type="evidence" value="ECO:0007669"/>
    <property type="project" value="UniProtKB-KW"/>
</dbReference>
<evidence type="ECO:0000313" key="17">
    <source>
        <dbReference type="EMBL" id="SMC55519.1"/>
    </source>
</evidence>
<sequence>MENSTVKMKINGLGVEVPAGSTIIEAAKYCGIDIPSLCYLKGLNAIGSCRICVVEVKGAKTLVASCVYPVSEGMEVWTNTPEVQKARKMTLELILANHRKDCLNCVRSQDCELQKLAKDLGMEEVRFEFEGNDTPDIEASAPHLVRDNSKCILCRRCVAACSRLQYVGVIGTNNRGYKTHIGSAFDLPLSEVPCISCGQCINVCPTGALTEKDDTGKVWAALADPTKHVVVATAPSVRAGLGEEFGLPIGTNVEGRMVAALRRLGFAKVFDVDTAADVTIMEEGTELLGRLAEGKNLPLITSCSPGWIKFCEYYYPEFIPNISSCKSPQQMYGALMKTYYAEKQGIDPKDIFVVSIMPCTAKKFEIGRADESASGYPDVDVSLTTRELGRMIKKAGIRFVDLPDEQFDPAFGEASGAAHIFGATGGVMEAALRTVAEIVTGKPLVQLDLEDVRGTAGVKEAVYDLNGTKVRVAVASGISNAKKLLDSIKSGEKQYEFVEIMACPGGCVNGGGQPIQPANVRGSVDIRALRAGALYSEDAAMNLRKSHENETVKKLYEDYLEKPGSHKAHHVLHTTYVAREQY</sequence>
<keyword evidence="12" id="KW-0472">Membrane</keyword>
<evidence type="ECO:0000256" key="8">
    <source>
        <dbReference type="ARBA" id="ARBA00022967"/>
    </source>
</evidence>
<evidence type="ECO:0000256" key="3">
    <source>
        <dbReference type="ARBA" id="ARBA00005404"/>
    </source>
</evidence>
<evidence type="ECO:0000256" key="10">
    <source>
        <dbReference type="ARBA" id="ARBA00023014"/>
    </source>
</evidence>
<comment type="similarity">
    <text evidence="3">Belongs to the complex I 75 kDa subunit family.</text>
</comment>
<keyword evidence="5" id="KW-0001">2Fe-2S</keyword>
<dbReference type="Pfam" id="PF02256">
    <property type="entry name" value="Fe_hyd_SSU"/>
    <property type="match status" value="1"/>
</dbReference>
<dbReference type="InterPro" id="IPR036991">
    <property type="entry name" value="Fe_hydrogenase_ssu_sf"/>
</dbReference>